<proteinExistence type="predicted"/>
<sequence>MIKHYLTLIAFLTLHNAVSAQEIKGVVRDSTGSSISHATIMLFSLPDTVQINYTITDLEGRFNMKPINESDYLLYVSIIGYKSQYVRANDFQIITMEQEMTSIDGVVVRGFRPISKITANGVQTIVANTVLSDMGSGNDVLKRIPMVTGNNGNFGVFGRGKAKIYINNREVRDPSEIDNLNSKDIQSVEVISSPGARFDATAVAVIHIKTIKQQGDGFSFNLRSSFYTWENQDYINQINTNYRRKRLDIFANAYYSNTTTIQKGNVSQITTIDTLWKQNSYIDTKLYRNNLNGTLGANFQADDNNIFGFRYDIKTTPFVNLGSTYFTSNVYANNMLFDKWNNNEITKKENRANSQVSLYYAGKIKKTSIDFNVDYMNSGSISHNTNIEKSELEGDRVLHSTSNIDNELLAAKLQLSHPIFNGELLIGTEYVNIERLDKYINNELTHYSSKVGISEQNFALFSQYQKQTKIGNFSVGVRYENAAYDYFVDDIITNDKNRKYGQLFPSASYSNRFGEINVQLTYDSKVVRPSYEQLSNNIIYGNKFTIQTGNPYLKPSIIHTGSLIGIFKFIQAQVSYTHQKDAIVLWIDRYEKDPKISLINYRNIAELPKLSAFISIEPKFGIWRPRLSGGVQRFWQNYREYGIDLDMNEPQFYVALSNTFDLPYNFLVNIDAAYISKGYGPTIYSYKDALSLDFDISKYFINKTLQVKLGVSDITNVSSANLTIMPQTELKNIYYFGNRKVWLTFRYYFNSTNSRYKGVGAGRDAINRL</sequence>
<dbReference type="Pfam" id="PF13620">
    <property type="entry name" value="CarboxypepD_reg"/>
    <property type="match status" value="1"/>
</dbReference>
<dbReference type="AlphaFoldDB" id="A0A060R7H7"/>
<organism evidence="2 3">
    <name type="scientific">Mucinivorans hirudinis</name>
    <dbReference type="NCBI Taxonomy" id="1433126"/>
    <lineage>
        <taxon>Bacteria</taxon>
        <taxon>Pseudomonadati</taxon>
        <taxon>Bacteroidota</taxon>
        <taxon>Bacteroidia</taxon>
        <taxon>Bacteroidales</taxon>
        <taxon>Rikenellaceae</taxon>
        <taxon>Mucinivorans</taxon>
    </lineage>
</organism>
<evidence type="ECO:0000259" key="1">
    <source>
        <dbReference type="Pfam" id="PF14905"/>
    </source>
</evidence>
<feature type="domain" description="Outer membrane protein beta-barrel" evidence="1">
    <location>
        <begin position="365"/>
        <end position="747"/>
    </location>
</feature>
<evidence type="ECO:0000313" key="3">
    <source>
        <dbReference type="Proteomes" id="UP000027616"/>
    </source>
</evidence>
<dbReference type="SUPFAM" id="SSF49464">
    <property type="entry name" value="Carboxypeptidase regulatory domain-like"/>
    <property type="match status" value="1"/>
</dbReference>
<dbReference type="eggNOG" id="COG1629">
    <property type="taxonomic scope" value="Bacteria"/>
</dbReference>
<name>A0A060R7H7_9BACT</name>
<keyword evidence="2" id="KW-0675">Receptor</keyword>
<dbReference type="EMBL" id="HG934468">
    <property type="protein sequence ID" value="CDN31167.1"/>
    <property type="molecule type" value="Genomic_DNA"/>
</dbReference>
<evidence type="ECO:0000313" key="2">
    <source>
        <dbReference type="EMBL" id="CDN31167.1"/>
    </source>
</evidence>
<dbReference type="InterPro" id="IPR008969">
    <property type="entry name" value="CarboxyPept-like_regulatory"/>
</dbReference>
<protein>
    <submittedName>
        <fullName evidence="2">Putative TonB-dependent receptor</fullName>
    </submittedName>
</protein>
<dbReference type="Proteomes" id="UP000027616">
    <property type="component" value="Chromosome I"/>
</dbReference>
<dbReference type="KEGG" id="rbc:BN938_1071"/>
<reference evidence="2 3" key="1">
    <citation type="journal article" date="2015" name="Genome Announc.">
        <title>Complete Genome Sequence of the Novel Leech Symbiont Mucinivorans hirudinis M3T.</title>
        <authorList>
            <person name="Nelson M.C."/>
            <person name="Bomar L."/>
            <person name="Graf J."/>
        </authorList>
    </citation>
    <scope>NUCLEOTIDE SEQUENCE [LARGE SCALE GENOMIC DNA]</scope>
    <source>
        <strain evidence="3">M3</strain>
    </source>
</reference>
<keyword evidence="3" id="KW-1185">Reference proteome</keyword>
<dbReference type="InterPro" id="IPR041700">
    <property type="entry name" value="OMP_b-brl_3"/>
</dbReference>
<accession>A0A060R7H7</accession>
<dbReference type="STRING" id="1433126.BN938_1071"/>
<gene>
    <name evidence="2" type="ORF">BN938_1071</name>
</gene>
<dbReference type="SUPFAM" id="SSF56935">
    <property type="entry name" value="Porins"/>
    <property type="match status" value="1"/>
</dbReference>
<dbReference type="HOGENOM" id="CLU_017617_3_0_10"/>
<dbReference type="Gene3D" id="2.60.40.1120">
    <property type="entry name" value="Carboxypeptidase-like, regulatory domain"/>
    <property type="match status" value="1"/>
</dbReference>
<dbReference type="Pfam" id="PF14905">
    <property type="entry name" value="OMP_b-brl_3"/>
    <property type="match status" value="1"/>
</dbReference>